<organism evidence="2">
    <name type="scientific">marine metagenome</name>
    <dbReference type="NCBI Taxonomy" id="408172"/>
    <lineage>
        <taxon>unclassified sequences</taxon>
        <taxon>metagenomes</taxon>
        <taxon>ecological metagenomes</taxon>
    </lineage>
</organism>
<reference evidence="2" key="1">
    <citation type="submission" date="2018-05" db="EMBL/GenBank/DDBJ databases">
        <authorList>
            <person name="Lanie J.A."/>
            <person name="Ng W.-L."/>
            <person name="Kazmierczak K.M."/>
            <person name="Andrzejewski T.M."/>
            <person name="Davidsen T.M."/>
            <person name="Wayne K.J."/>
            <person name="Tettelin H."/>
            <person name="Glass J.I."/>
            <person name="Rusch D."/>
            <person name="Podicherti R."/>
            <person name="Tsui H.-C.T."/>
            <person name="Winkler M.E."/>
        </authorList>
    </citation>
    <scope>NUCLEOTIDE SEQUENCE</scope>
</reference>
<dbReference type="AlphaFoldDB" id="A0A381RFW2"/>
<evidence type="ECO:0000256" key="1">
    <source>
        <dbReference type="ARBA" id="ARBA00023239"/>
    </source>
</evidence>
<dbReference type="PANTHER" id="PTHR11941">
    <property type="entry name" value="ENOYL-COA HYDRATASE-RELATED"/>
    <property type="match status" value="1"/>
</dbReference>
<dbReference type="InterPro" id="IPR001753">
    <property type="entry name" value="Enoyl-CoA_hydra/iso"/>
</dbReference>
<evidence type="ECO:0000313" key="2">
    <source>
        <dbReference type="EMBL" id="SUZ90610.1"/>
    </source>
</evidence>
<dbReference type="Gene3D" id="3.90.226.20">
    <property type="match status" value="1"/>
</dbReference>
<dbReference type="GO" id="GO:0006635">
    <property type="term" value="P:fatty acid beta-oxidation"/>
    <property type="evidence" value="ECO:0007669"/>
    <property type="project" value="TreeGrafter"/>
</dbReference>
<dbReference type="GO" id="GO:0016829">
    <property type="term" value="F:lyase activity"/>
    <property type="evidence" value="ECO:0007669"/>
    <property type="project" value="UniProtKB-KW"/>
</dbReference>
<accession>A0A381RFW2</accession>
<dbReference type="SUPFAM" id="SSF52096">
    <property type="entry name" value="ClpP/crotonase"/>
    <property type="match status" value="1"/>
</dbReference>
<gene>
    <name evidence="2" type="ORF">METZ01_LOCUS43464</name>
</gene>
<dbReference type="Pfam" id="PF00378">
    <property type="entry name" value="ECH_1"/>
    <property type="match status" value="1"/>
</dbReference>
<keyword evidence="1" id="KW-0456">Lyase</keyword>
<dbReference type="Gene3D" id="3.30.300.220">
    <property type="match status" value="1"/>
</dbReference>
<sequence length="276" mass="30171">MSGPPEFETLLVEHDRGVTVLTLNRPERRNAFDSVMTSELARAMRMLDDDDAVRAIVVTGAGKAFSVGADISDGIVPGRGTGREGSSDPVLLRPWELRTPVIAAINGAAVGMGLTYPLMWDIRIAAEDAKMGFVFTRRGLVPEGNASWLLSRLVGAAVAIELLLTGRIFSGAEAERLGLVSKAVPANQVLDNAVELAVDIAANTSPAATAVTKRLFYRSLEQPDRVEARREELEYFRWASGQPDAKEGVQAFLEKRIPEWTCVSRDHLPEVFRREE</sequence>
<dbReference type="InterPro" id="IPR029045">
    <property type="entry name" value="ClpP/crotonase-like_dom_sf"/>
</dbReference>
<dbReference type="PANTHER" id="PTHR11941:SF54">
    <property type="entry name" value="ENOYL-COA HYDRATASE, MITOCHONDRIAL"/>
    <property type="match status" value="1"/>
</dbReference>
<dbReference type="InterPro" id="IPR014748">
    <property type="entry name" value="Enoyl-CoA_hydra_C"/>
</dbReference>
<protein>
    <recommendedName>
        <fullName evidence="3">Enoyl-CoA hydratase</fullName>
    </recommendedName>
</protein>
<proteinExistence type="predicted"/>
<evidence type="ECO:0008006" key="3">
    <source>
        <dbReference type="Google" id="ProtNLM"/>
    </source>
</evidence>
<dbReference type="EMBL" id="UINC01001909">
    <property type="protein sequence ID" value="SUZ90610.1"/>
    <property type="molecule type" value="Genomic_DNA"/>
</dbReference>
<name>A0A381RFW2_9ZZZZ</name>
<dbReference type="CDD" id="cd06558">
    <property type="entry name" value="crotonase-like"/>
    <property type="match status" value="1"/>
</dbReference>
<dbReference type="Gene3D" id="1.10.12.10">
    <property type="entry name" value="Lyase 2-enoyl-coa Hydratase, Chain A, domain 2"/>
    <property type="match status" value="1"/>
</dbReference>